<dbReference type="PANTHER" id="PTHR39200">
    <property type="entry name" value="HYPOTHETICAL EXPORTED PROTEIN"/>
    <property type="match status" value="1"/>
</dbReference>
<reference evidence="2 3" key="1">
    <citation type="submission" date="2014-01" db="EMBL/GenBank/DDBJ databases">
        <title>Actinotalea ferrariae CF5-4.</title>
        <authorList>
            <person name="Chen F."/>
            <person name="Li Y."/>
            <person name="Wang G."/>
        </authorList>
    </citation>
    <scope>NUCLEOTIDE SEQUENCE [LARGE SCALE GENOMIC DNA]</scope>
    <source>
        <strain evidence="2 3">CF5-4</strain>
    </source>
</reference>
<sequence>MDCTTSAAPALTVAGVDRPGGRRARRLAGAVTALALLTGAAACSTVDVGPRTTQDRPVADVTSVRLETSGRLVVQRGDEPSLQVTAGEFVLDRLTSEVVDDTLVLGVDRTGTGSLGPVEYRLTVRELAAVDVRGSGEVQGHGVTGADLAVQVSGSGDVDLTELDADGVEILVEGSGDVRLEGRTSHEAVVLDGSGAVVADDLDAEQADVTVRGSGDVEVHVTRDLRVVVEGSGAVTHTGDAEVDADVRGSGEVRGR</sequence>
<feature type="domain" description="Putative auto-transporter adhesin head GIN" evidence="1">
    <location>
        <begin position="62"/>
        <end position="241"/>
    </location>
</feature>
<evidence type="ECO:0000313" key="3">
    <source>
        <dbReference type="Proteomes" id="UP000019753"/>
    </source>
</evidence>
<evidence type="ECO:0000313" key="2">
    <source>
        <dbReference type="EMBL" id="EYR63694.1"/>
    </source>
</evidence>
<dbReference type="Proteomes" id="UP000019753">
    <property type="component" value="Unassembled WGS sequence"/>
</dbReference>
<name>A0A021VR67_9CELL</name>
<keyword evidence="3" id="KW-1185">Reference proteome</keyword>
<dbReference type="EMBL" id="AXCW01000075">
    <property type="protein sequence ID" value="EYR63694.1"/>
    <property type="molecule type" value="Genomic_DNA"/>
</dbReference>
<dbReference type="RefSeq" id="WP_052022659.1">
    <property type="nucleotide sequence ID" value="NZ_AXCW01000075.1"/>
</dbReference>
<comment type="caution">
    <text evidence="2">The sequence shown here is derived from an EMBL/GenBank/DDBJ whole genome shotgun (WGS) entry which is preliminary data.</text>
</comment>
<dbReference type="InterPro" id="IPR021255">
    <property type="entry name" value="DUF2807"/>
</dbReference>
<protein>
    <recommendedName>
        <fullName evidence="1">Putative auto-transporter adhesin head GIN domain-containing protein</fullName>
    </recommendedName>
</protein>
<dbReference type="OrthoDB" id="7058210at2"/>
<accession>A0A021VR67</accession>
<gene>
    <name evidence="2" type="ORF">N866_18725</name>
</gene>
<dbReference type="AlphaFoldDB" id="A0A021VR67"/>
<organism evidence="2 3">
    <name type="scientific">Actinotalea ferrariae CF5-4</name>
    <dbReference type="NCBI Taxonomy" id="948458"/>
    <lineage>
        <taxon>Bacteria</taxon>
        <taxon>Bacillati</taxon>
        <taxon>Actinomycetota</taxon>
        <taxon>Actinomycetes</taxon>
        <taxon>Micrococcales</taxon>
        <taxon>Cellulomonadaceae</taxon>
        <taxon>Actinotalea</taxon>
    </lineage>
</organism>
<dbReference type="PANTHER" id="PTHR39200:SF1">
    <property type="entry name" value="AUTO-TRANSPORTER ADHESIN HEAD GIN DOMAIN-CONTAINING PROTEIN-RELATED"/>
    <property type="match status" value="1"/>
</dbReference>
<evidence type="ECO:0000259" key="1">
    <source>
        <dbReference type="Pfam" id="PF10988"/>
    </source>
</evidence>
<proteinExistence type="predicted"/>
<dbReference type="Gene3D" id="2.160.20.120">
    <property type="match status" value="1"/>
</dbReference>
<dbReference type="Pfam" id="PF10988">
    <property type="entry name" value="DUF2807"/>
    <property type="match status" value="1"/>
</dbReference>